<accession>A0ABN0R4J2</accession>
<reference evidence="2 3" key="1">
    <citation type="submission" date="2014-01" db="EMBL/GenBank/DDBJ databases">
        <authorList>
            <person name="Dobos K."/>
            <person name="Lenaerts A."/>
            <person name="Ordway D."/>
            <person name="DeGroote M.A."/>
            <person name="Parker T."/>
            <person name="Sizemore C."/>
            <person name="Tallon L.J."/>
            <person name="Sadzewicz L.K."/>
            <person name="Sengamalay N."/>
            <person name="Fraser C.M."/>
            <person name="Hine E."/>
            <person name="Shefchek K.A."/>
            <person name="Das S.P."/>
            <person name="Tettelin H."/>
        </authorList>
    </citation>
    <scope>NUCLEOTIDE SEQUENCE [LARGE SCALE GENOMIC DNA]</scope>
    <source>
        <strain evidence="2 3">Harvey</strain>
    </source>
</reference>
<evidence type="ECO:0000256" key="1">
    <source>
        <dbReference type="SAM" id="MobiDB-lite"/>
    </source>
</evidence>
<organism evidence="2 3">
    <name type="scientific">Mycobacterium ulcerans str. Harvey</name>
    <dbReference type="NCBI Taxonomy" id="1299332"/>
    <lineage>
        <taxon>Bacteria</taxon>
        <taxon>Bacillati</taxon>
        <taxon>Actinomycetota</taxon>
        <taxon>Actinomycetes</taxon>
        <taxon>Mycobacteriales</taxon>
        <taxon>Mycobacteriaceae</taxon>
        <taxon>Mycobacterium</taxon>
        <taxon>Mycobacterium ulcerans group</taxon>
    </lineage>
</organism>
<dbReference type="EMBL" id="JAOL01000082">
    <property type="protein sequence ID" value="EUA92001.1"/>
    <property type="molecule type" value="Genomic_DNA"/>
</dbReference>
<evidence type="ECO:0000313" key="2">
    <source>
        <dbReference type="EMBL" id="EUA92001.1"/>
    </source>
</evidence>
<sequence length="49" mass="5197">MRIDGQDALVVAQAAEAADQRGPGPASDAMCRPSRVLRCRSRRSIKAAS</sequence>
<evidence type="ECO:0000313" key="3">
    <source>
        <dbReference type="Proteomes" id="UP000020681"/>
    </source>
</evidence>
<dbReference type="Proteomes" id="UP000020681">
    <property type="component" value="Unassembled WGS sequence"/>
</dbReference>
<name>A0ABN0R4J2_MYCUL</name>
<feature type="region of interest" description="Disordered" evidence="1">
    <location>
        <begin position="14"/>
        <end position="35"/>
    </location>
</feature>
<gene>
    <name evidence="2" type="ORF">I551_1521</name>
</gene>
<protein>
    <submittedName>
        <fullName evidence="2">Glycoside hydrolase family 65 central catalytic domain protein</fullName>
    </submittedName>
</protein>
<proteinExistence type="predicted"/>
<comment type="caution">
    <text evidence="2">The sequence shown here is derived from an EMBL/GenBank/DDBJ whole genome shotgun (WGS) entry which is preliminary data.</text>
</comment>
<keyword evidence="3" id="KW-1185">Reference proteome</keyword>
<dbReference type="GO" id="GO:0016787">
    <property type="term" value="F:hydrolase activity"/>
    <property type="evidence" value="ECO:0007669"/>
    <property type="project" value="UniProtKB-KW"/>
</dbReference>
<keyword evidence="2" id="KW-0378">Hydrolase</keyword>